<dbReference type="PANTHER" id="PTHR12736">
    <property type="entry name" value="LANC-LIKE PROTEIN"/>
    <property type="match status" value="1"/>
</dbReference>
<dbReference type="Gene3D" id="1.50.10.10">
    <property type="match status" value="1"/>
</dbReference>
<dbReference type="KEGG" id="ehl:EHLA_2688"/>
<dbReference type="GO" id="GO:0046872">
    <property type="term" value="F:metal ion binding"/>
    <property type="evidence" value="ECO:0007669"/>
    <property type="project" value="UniProtKB-KW"/>
</dbReference>
<dbReference type="GO" id="GO:0005975">
    <property type="term" value="P:carbohydrate metabolic process"/>
    <property type="evidence" value="ECO:0007669"/>
    <property type="project" value="InterPro"/>
</dbReference>
<dbReference type="PRINTS" id="PR01950">
    <property type="entry name" value="LANCSUPER"/>
</dbReference>
<dbReference type="PANTHER" id="PTHR12736:SF7">
    <property type="entry name" value="LANC-LIKE PROTEIN 3"/>
    <property type="match status" value="1"/>
</dbReference>
<proteinExistence type="predicted"/>
<dbReference type="Pfam" id="PF05147">
    <property type="entry name" value="LANC_like"/>
    <property type="match status" value="1"/>
</dbReference>
<dbReference type="RefSeq" id="WP_096241053.1">
    <property type="nucleotide sequence ID" value="NZ_LT907978.1"/>
</dbReference>
<dbReference type="AlphaFoldDB" id="A0A285PVK7"/>
<organism evidence="3 4">
    <name type="scientific">Anaerobutyricum hallii</name>
    <dbReference type="NCBI Taxonomy" id="39488"/>
    <lineage>
        <taxon>Bacteria</taxon>
        <taxon>Bacillati</taxon>
        <taxon>Bacillota</taxon>
        <taxon>Clostridia</taxon>
        <taxon>Lachnospirales</taxon>
        <taxon>Lachnospiraceae</taxon>
        <taxon>Anaerobutyricum</taxon>
    </lineage>
</organism>
<protein>
    <submittedName>
        <fullName evidence="3">Lanthionine synthetase C-like</fullName>
    </submittedName>
</protein>
<feature type="binding site" evidence="1">
    <location>
        <position position="986"/>
    </location>
    <ligand>
        <name>Zn(2+)</name>
        <dbReference type="ChEBI" id="CHEBI:29105"/>
    </ligand>
</feature>
<dbReference type="InterPro" id="IPR007822">
    <property type="entry name" value="LANC-like"/>
</dbReference>
<dbReference type="GO" id="GO:0031179">
    <property type="term" value="P:peptide modification"/>
    <property type="evidence" value="ECO:0007669"/>
    <property type="project" value="InterPro"/>
</dbReference>
<evidence type="ECO:0000313" key="4">
    <source>
        <dbReference type="Proteomes" id="UP000217549"/>
    </source>
</evidence>
<evidence type="ECO:0000259" key="2">
    <source>
        <dbReference type="Pfam" id="PF13575"/>
    </source>
</evidence>
<keyword evidence="1" id="KW-0862">Zinc</keyword>
<dbReference type="InterPro" id="IPR017146">
    <property type="entry name" value="Lanti_2_LanM"/>
</dbReference>
<dbReference type="GeneID" id="74988573"/>
<feature type="binding site" evidence="1">
    <location>
        <position position="987"/>
    </location>
    <ligand>
        <name>Zn(2+)</name>
        <dbReference type="ChEBI" id="CHEBI:29105"/>
    </ligand>
</feature>
<feature type="domain" description="Lantibiotic biosynthesis protein dehydration" evidence="2">
    <location>
        <begin position="211"/>
        <end position="583"/>
    </location>
</feature>
<gene>
    <name evidence="3" type="ORF">EHLA_2688</name>
</gene>
<reference evidence="4" key="1">
    <citation type="submission" date="2017-09" db="EMBL/GenBank/DDBJ databases">
        <authorList>
            <person name="Shetty A S."/>
        </authorList>
    </citation>
    <scope>NUCLEOTIDE SEQUENCE [LARGE SCALE GENOMIC DNA]</scope>
</reference>
<dbReference type="Proteomes" id="UP000217549">
    <property type="component" value="Chromosome I"/>
</dbReference>
<dbReference type="GO" id="GO:0005886">
    <property type="term" value="C:plasma membrane"/>
    <property type="evidence" value="ECO:0007669"/>
    <property type="project" value="TreeGrafter"/>
</dbReference>
<dbReference type="EMBL" id="LT907978">
    <property type="protein sequence ID" value="SOB73242.1"/>
    <property type="molecule type" value="Genomic_DNA"/>
</dbReference>
<dbReference type="SUPFAM" id="SSF158745">
    <property type="entry name" value="LanC-like"/>
    <property type="match status" value="1"/>
</dbReference>
<dbReference type="NCBIfam" id="TIGR03897">
    <property type="entry name" value="lanti_2_LanM"/>
    <property type="match status" value="1"/>
</dbReference>
<feature type="binding site" evidence="1">
    <location>
        <position position="937"/>
    </location>
    <ligand>
        <name>Zn(2+)</name>
        <dbReference type="ChEBI" id="CHEBI:29105"/>
    </ligand>
</feature>
<dbReference type="CDD" id="cd04792">
    <property type="entry name" value="LanM-like"/>
    <property type="match status" value="1"/>
</dbReference>
<evidence type="ECO:0000313" key="3">
    <source>
        <dbReference type="EMBL" id="SOB73242.1"/>
    </source>
</evidence>
<dbReference type="InterPro" id="IPR012341">
    <property type="entry name" value="6hp_glycosidase-like_sf"/>
</dbReference>
<dbReference type="InterPro" id="IPR025410">
    <property type="entry name" value="Lant_dehyd"/>
</dbReference>
<accession>A0A285PVK7</accession>
<evidence type="ECO:0000256" key="1">
    <source>
        <dbReference type="PIRSR" id="PIRSR607822-1"/>
    </source>
</evidence>
<keyword evidence="1" id="KW-0479">Metal-binding</keyword>
<name>A0A285PVK7_9FIRM</name>
<dbReference type="Pfam" id="PF13575">
    <property type="entry name" value="DUF4135"/>
    <property type="match status" value="1"/>
</dbReference>
<dbReference type="SMART" id="SM01260">
    <property type="entry name" value="LANC_like"/>
    <property type="match status" value="1"/>
</dbReference>
<dbReference type="PIRSF" id="PIRSF037228">
    <property type="entry name" value="Lant_mod_RumM"/>
    <property type="match status" value="1"/>
</dbReference>
<keyword evidence="4" id="KW-1185">Reference proteome</keyword>
<sequence length="1070" mass="122576">MLEKFLKGTYSFERQLGKNIVFSKDEIAIIHKRKAFWEKLVHIENLINLPYFSQINQSELNMLLGEKGFEAKENDDLKEWEAMDQAIRNKKYGSVDLPKFKWINPTTQKAEDDTPFINFFIPFIKYAKGRLDEQINKCGTRYLVNDNLQKDMVKILIGHLYKLCIRVLILELNVCREENQLQGENATERMEFYSNVILKDEQYWEGLLVEYPVMYRLISKGVNNWINNMCDLLTRFSADQNYLCSIFRDNSRSFSIIKLDGDMSDAHNGGKTVFKLTLSNNKTIVYKPRSLKLDRYFNEVLEWYNSQCVKYPIYQPKIIDRETYGWMEFIENKKCQKESELEEYYYKIGVMLGLLYLLRTTDIHYENIIAFSANPVLIDLEALFHNRFHILEQNTAPGKITGIIEGSVRNVGILPNLTWHSKNHGGVDISALGGDSNQIVPMEMPVIKDYLSDEIRIEYDKGRLHSSNNRPISDDKKINIYNYRLSIEGGFLEAYSTIKESMNTFKQLVEIFKTVKVRQIIRSTQQYSTLLNIGTHPDYLRSGLDREMLFTTLYKEGKFEKKYNLVAPYEIKDLLDNDIPFFVNYPDETKLLHSRGKIEGVYEERGIDLVKGQLENMSEENCEIQLNFIRMSLMDEEKYTVNPVLVRRHDKDEKRLLEIECYKKAKEIGEELARTAISGNSAEDIGWIITNVTGVEETNWSVEPSGIDLYNGTPGILLFMAALYKITREEKYLEITKRGMNGIIKTLEKCLSIKNEMEKETVIGAYTGETSNLFPLIVIGDIIGEDYTELCSKILSNTINVVDKDENFDVVAGAAGCILQTYNVVGRKGLEKKSIELISKCADYLIVKATKKDDMMMWKPQIASNALAGYSHGAAGIALALIKAGEILGKIEYFIAAEKALNYERSLYVEKEKNWADIRALGGVTNYSQGIIPATWCHGAPGILMSRIIMLEYIKEEKAIKKIKKEIEVSLETTIFKGFGKSHCLCHGDLGNIDILLQASNYSDKEKINNVVYSYLDANISKFKLGRYKCGLPGQNNTPSLMIGLAGIGYEFLKIYDSSLPSVLSLSVDK</sequence>